<feature type="coiled-coil region" evidence="1">
    <location>
        <begin position="184"/>
        <end position="211"/>
    </location>
</feature>
<dbReference type="STRING" id="1122170.GCA_000701265_01000"/>
<evidence type="ECO:0000313" key="2">
    <source>
        <dbReference type="EMBL" id="STY29301.1"/>
    </source>
</evidence>
<accession>A0A378LZ08</accession>
<name>A0A378LZ08_9GAMM</name>
<keyword evidence="3" id="KW-1185">Reference proteome</keyword>
<dbReference type="EMBL" id="UGPB01000001">
    <property type="protein sequence ID" value="STY29301.1"/>
    <property type="molecule type" value="Genomic_DNA"/>
</dbReference>
<reference evidence="2 3" key="1">
    <citation type="submission" date="2018-06" db="EMBL/GenBank/DDBJ databases">
        <authorList>
            <consortium name="Pathogen Informatics"/>
            <person name="Doyle S."/>
        </authorList>
    </citation>
    <scope>NUCLEOTIDE SEQUENCE [LARGE SCALE GENOMIC DNA]</scope>
    <source>
        <strain evidence="2 3">NCTC11532</strain>
    </source>
</reference>
<dbReference type="RefSeq" id="WP_031565789.1">
    <property type="nucleotide sequence ID" value="NZ_CAAAIS010000003.1"/>
</dbReference>
<evidence type="ECO:0000256" key="1">
    <source>
        <dbReference type="SAM" id="Coils"/>
    </source>
</evidence>
<dbReference type="Proteomes" id="UP000255297">
    <property type="component" value="Unassembled WGS sequence"/>
</dbReference>
<organism evidence="2 3">
    <name type="scientific">Legionella wadsworthii</name>
    <dbReference type="NCBI Taxonomy" id="28088"/>
    <lineage>
        <taxon>Bacteria</taxon>
        <taxon>Pseudomonadati</taxon>
        <taxon>Pseudomonadota</taxon>
        <taxon>Gammaproteobacteria</taxon>
        <taxon>Legionellales</taxon>
        <taxon>Legionellaceae</taxon>
        <taxon>Legionella</taxon>
    </lineage>
</organism>
<evidence type="ECO:0000313" key="3">
    <source>
        <dbReference type="Proteomes" id="UP000255297"/>
    </source>
</evidence>
<dbReference type="OrthoDB" id="5637630at2"/>
<protein>
    <submittedName>
        <fullName evidence="2">Uncharacterized protein</fullName>
    </submittedName>
</protein>
<dbReference type="AlphaFoldDB" id="A0A378LZ08"/>
<keyword evidence="1" id="KW-0175">Coiled coil</keyword>
<sequence>MKLAFFISSAGDTDLALNTIKRIETKGEHEIILIPLTKTAQGRIVNFNSILKMTKIPLPELLHTENQYPDISCSEDQIGLITEYLKKEKVDQVYCGVPSISSNIPFQIAGSLEDLPVLIAYEFMYQPENHDLWHHLPILKNKSNIKWALPLKTAVHDFGIEDENKLHIIGHLSIDNAISSISAINSSEDECEKVQEKIEKTQKSLLIAEGNSFAFVSSTTQPIAIDCTFLNCVLEQLPKHPNIEVRLGLHPGIENLDSYLIEILKIYKKHQNQCQNQFKIILTDSLFSKLKNPELTVNSLEFTQVFIRTNVNGDDAAAAADRIAQAVPGASPNKGVMEGKTAYTHFGITYLPKKYFANNLETFFSGTREQARSKKELGLDDKTAPEHCAELLLKS</sequence>
<gene>
    <name evidence="2" type="ORF">NCTC11532_01486</name>
</gene>
<proteinExistence type="predicted"/>